<feature type="compositionally biased region" description="Low complexity" evidence="1">
    <location>
        <begin position="1"/>
        <end position="16"/>
    </location>
</feature>
<name>A5CU46_CLAM3</name>
<dbReference type="Proteomes" id="UP000001564">
    <property type="component" value="Chromosome"/>
</dbReference>
<protein>
    <submittedName>
        <fullName evidence="3">Uncharacterized protein</fullName>
    </submittedName>
</protein>
<evidence type="ECO:0000313" key="4">
    <source>
        <dbReference type="Proteomes" id="UP000001564"/>
    </source>
</evidence>
<evidence type="ECO:0000313" key="3">
    <source>
        <dbReference type="EMBL" id="CAN02633.1"/>
    </source>
</evidence>
<accession>A5CU46</accession>
<feature type="transmembrane region" description="Helical" evidence="2">
    <location>
        <begin position="627"/>
        <end position="647"/>
    </location>
</feature>
<reference evidence="3 4" key="1">
    <citation type="journal article" date="2008" name="J. Bacteriol.">
        <title>The genome sequence of the tomato-pathogenic actinomycete Clavibacter michiganensis subsp. michiganensis NCPPB382 reveals a large island involved in pathogenicity.</title>
        <authorList>
            <person name="Gartemann K.H."/>
            <person name="Abt B."/>
            <person name="Bekel T."/>
            <person name="Burger A."/>
            <person name="Engemann J."/>
            <person name="Flugel M."/>
            <person name="Gaigalat L."/>
            <person name="Goesmann A."/>
            <person name="Grafen I."/>
            <person name="Kalinowski J."/>
            <person name="Kaup O."/>
            <person name="Kirchner O."/>
            <person name="Krause L."/>
            <person name="Linke B."/>
            <person name="McHardy A."/>
            <person name="Meyer F."/>
            <person name="Pohle S."/>
            <person name="Ruckert C."/>
            <person name="Schneiker S."/>
            <person name="Zellermann E.M."/>
            <person name="Puhler A."/>
            <person name="Eichenlaub R."/>
            <person name="Kaiser O."/>
            <person name="Bartels D."/>
        </authorList>
    </citation>
    <scope>NUCLEOTIDE SEQUENCE [LARGE SCALE GENOMIC DNA]</scope>
    <source>
        <strain evidence="3 4">NCPPB 382</strain>
    </source>
</reference>
<dbReference type="EMBL" id="AM711867">
    <property type="protein sequence ID" value="CAN02633.1"/>
    <property type="molecule type" value="Genomic_DNA"/>
</dbReference>
<evidence type="ECO:0000256" key="2">
    <source>
        <dbReference type="SAM" id="Phobius"/>
    </source>
</evidence>
<keyword evidence="2" id="KW-0812">Transmembrane</keyword>
<dbReference type="HOGENOM" id="CLU_416034_0_0_11"/>
<sequence>MTRNPSAAHPSPSSARPRQDRPPLRPRAARLVSAIVGVGLALGLAASAVPPAQAQALSAVSHGVGYPSGSAGRWLGSYRMDDGRLGFCIDVGLAAPPGHAYSPVEDAGASPDDRARLAYISRRWAGSADPDTAAAGQLATWSITGLGAHDLSWYAARAGDHAGTVEARARDMLAETAARASRSVSASATVTLGDDGNGSVRVDLRADLVAGGPSDVPTGSETGAVTLDGAVFDDGSTTAQVANGTAVPLRATGSSATLHVTASAVFSSLPYGDALDAVGDDGASQRLILARPTDARAEARADARAPSPLPFAPRVVTRTSRAVAAVGDQLTDSLQVSADPAAPADHGRPATSGGWGLTRGGDGTLVPVPVTVRSRLLGPFAEQVGPEREDMPAGAPQVCEVATRIDRGPGDYTSPACRLPAGGFYTWVESISPDDTAVPAGRARVLPWQSTFGAATETTQVPRPPRITTTVGASEITTGSCQTDTLHATSFVGVGPVPVRIRLAGPFATAPAEGEAVAVPEGGTSGGLESDVAVSGDGDATTPCMRVLTPGWYVAVLDSPGRPAGDADGAAIAPFADHTAHASETFHAGPPPTVDVLASHGHAQLAMTGGAPGIDVPGSGATQRIGAPPLACAAIAIGALGAAGIGVRHVGRRRGVPARASRWARS</sequence>
<feature type="compositionally biased region" description="Gly residues" evidence="1">
    <location>
        <begin position="353"/>
        <end position="362"/>
    </location>
</feature>
<feature type="region of interest" description="Disordered" evidence="1">
    <location>
        <begin position="337"/>
        <end position="362"/>
    </location>
</feature>
<dbReference type="eggNOG" id="COG4932">
    <property type="taxonomic scope" value="Bacteria"/>
</dbReference>
<dbReference type="AlphaFoldDB" id="A5CU46"/>
<feature type="region of interest" description="Disordered" evidence="1">
    <location>
        <begin position="1"/>
        <end position="24"/>
    </location>
</feature>
<keyword evidence="4" id="KW-1185">Reference proteome</keyword>
<gene>
    <name evidence="3" type="ordered locus">CMM_2550</name>
</gene>
<organism evidence="3 4">
    <name type="scientific">Clavibacter michiganensis subsp. michiganensis (strain NCPPB 382)</name>
    <dbReference type="NCBI Taxonomy" id="443906"/>
    <lineage>
        <taxon>Bacteria</taxon>
        <taxon>Bacillati</taxon>
        <taxon>Actinomycetota</taxon>
        <taxon>Actinomycetes</taxon>
        <taxon>Micrococcales</taxon>
        <taxon>Microbacteriaceae</taxon>
        <taxon>Clavibacter</taxon>
    </lineage>
</organism>
<keyword evidence="2" id="KW-0472">Membrane</keyword>
<dbReference type="OrthoDB" id="3242564at2"/>
<keyword evidence="2" id="KW-1133">Transmembrane helix</keyword>
<proteinExistence type="predicted"/>
<evidence type="ECO:0000256" key="1">
    <source>
        <dbReference type="SAM" id="MobiDB-lite"/>
    </source>
</evidence>
<dbReference type="KEGG" id="cmi:CMM_2550"/>